<dbReference type="Pfam" id="PF01757">
    <property type="entry name" value="Acyl_transf_3"/>
    <property type="match status" value="1"/>
</dbReference>
<dbReference type="EMBL" id="JAFICZ010000001">
    <property type="protein sequence ID" value="MBP1290301.1"/>
    <property type="molecule type" value="Genomic_DNA"/>
</dbReference>
<evidence type="ECO:0000256" key="1">
    <source>
        <dbReference type="SAM" id="Phobius"/>
    </source>
</evidence>
<feature type="transmembrane region" description="Helical" evidence="1">
    <location>
        <begin position="130"/>
        <end position="149"/>
    </location>
</feature>
<keyword evidence="1" id="KW-1133">Transmembrane helix</keyword>
<gene>
    <name evidence="3" type="ORF">JOH49_000054</name>
</gene>
<dbReference type="GO" id="GO:0016747">
    <property type="term" value="F:acyltransferase activity, transferring groups other than amino-acyl groups"/>
    <property type="evidence" value="ECO:0007669"/>
    <property type="project" value="InterPro"/>
</dbReference>
<comment type="caution">
    <text evidence="3">The sequence shown here is derived from an EMBL/GenBank/DDBJ whole genome shotgun (WGS) entry which is preliminary data.</text>
</comment>
<dbReference type="GO" id="GO:0016020">
    <property type="term" value="C:membrane"/>
    <property type="evidence" value="ECO:0007669"/>
    <property type="project" value="TreeGrafter"/>
</dbReference>
<name>A0A8I2C2G8_BRAEL</name>
<dbReference type="InterPro" id="IPR050879">
    <property type="entry name" value="Acyltransferase_3"/>
</dbReference>
<reference evidence="3" key="1">
    <citation type="submission" date="2021-02" db="EMBL/GenBank/DDBJ databases">
        <title>Genomic Encyclopedia of Type Strains, Phase IV (KMG-V): Genome sequencing to study the core and pangenomes of soil and plant-associated prokaryotes.</title>
        <authorList>
            <person name="Whitman W."/>
        </authorList>
    </citation>
    <scope>NUCLEOTIDE SEQUENCE</scope>
    <source>
        <strain evidence="3">USDA 406</strain>
    </source>
</reference>
<evidence type="ECO:0000313" key="4">
    <source>
        <dbReference type="Proteomes" id="UP000673383"/>
    </source>
</evidence>
<feature type="transmembrane region" description="Helical" evidence="1">
    <location>
        <begin position="38"/>
        <end position="58"/>
    </location>
</feature>
<feature type="transmembrane region" description="Helical" evidence="1">
    <location>
        <begin position="247"/>
        <end position="268"/>
    </location>
</feature>
<evidence type="ECO:0000313" key="3">
    <source>
        <dbReference type="EMBL" id="MBP1290301.1"/>
    </source>
</evidence>
<feature type="transmembrane region" description="Helical" evidence="1">
    <location>
        <begin position="280"/>
        <end position="303"/>
    </location>
</feature>
<protein>
    <submittedName>
        <fullName evidence="3">Peptidoglycan/LPS O-acetylase OafA/YrhL</fullName>
    </submittedName>
</protein>
<feature type="transmembrane region" description="Helical" evidence="1">
    <location>
        <begin position="156"/>
        <end position="174"/>
    </location>
</feature>
<dbReference type="RefSeq" id="WP_157791044.1">
    <property type="nucleotide sequence ID" value="NZ_JAFICZ010000001.1"/>
</dbReference>
<dbReference type="InterPro" id="IPR002656">
    <property type="entry name" value="Acyl_transf_3_dom"/>
</dbReference>
<dbReference type="PANTHER" id="PTHR23028:SF53">
    <property type="entry name" value="ACYL_TRANSF_3 DOMAIN-CONTAINING PROTEIN"/>
    <property type="match status" value="1"/>
</dbReference>
<keyword evidence="1" id="KW-0472">Membrane</keyword>
<proteinExistence type="predicted"/>
<accession>A0A8I2C2G8</accession>
<feature type="transmembrane region" description="Helical" evidence="1">
    <location>
        <begin position="70"/>
        <end position="91"/>
    </location>
</feature>
<feature type="transmembrane region" description="Helical" evidence="1">
    <location>
        <begin position="217"/>
        <end position="235"/>
    </location>
</feature>
<evidence type="ECO:0000259" key="2">
    <source>
        <dbReference type="Pfam" id="PF01757"/>
    </source>
</evidence>
<dbReference type="PANTHER" id="PTHR23028">
    <property type="entry name" value="ACETYLTRANSFERASE"/>
    <property type="match status" value="1"/>
</dbReference>
<dbReference type="GO" id="GO:0009103">
    <property type="term" value="P:lipopolysaccharide biosynthetic process"/>
    <property type="evidence" value="ECO:0007669"/>
    <property type="project" value="TreeGrafter"/>
</dbReference>
<organism evidence="3 4">
    <name type="scientific">Bradyrhizobium elkanii</name>
    <dbReference type="NCBI Taxonomy" id="29448"/>
    <lineage>
        <taxon>Bacteria</taxon>
        <taxon>Pseudomonadati</taxon>
        <taxon>Pseudomonadota</taxon>
        <taxon>Alphaproteobacteria</taxon>
        <taxon>Hyphomicrobiales</taxon>
        <taxon>Nitrobacteraceae</taxon>
        <taxon>Bradyrhizobium</taxon>
    </lineage>
</organism>
<sequence length="361" mass="40216">MNIPSLTGARFFAAAAIVLTHSQVPPLFPAGSFWPFDLSGAVTFFFALSGFVLSINARNASFGQFLTARFARIWPAHVAAICFLFLIFWPYSYQVATTPAEFRNLCLNLALVHAWIPERAVYWSYNAPSWSVSAEMFFYATFPGVLWLMRRSVLHTLLGALAISVGFQLLLGKVEPGIDSHWLGHYNPLVNLPIFALGVAAGEWFKRDAIRKVNGTSFQVGALALTLAANAFFTITDFSFLPPALAYFIKTGGAAPFYLAMILSLAHYDGVISRALSYRTLIFLGEISYSFYLFHQLVIRWYTVNFEAFSPIPLWLQYAGIWVASLAIAATSYVLVEQFFRRAIIALGSDIRGFCKRLQSA</sequence>
<feature type="domain" description="Acyltransferase 3" evidence="2">
    <location>
        <begin position="4"/>
        <end position="331"/>
    </location>
</feature>
<feature type="transmembrane region" description="Helical" evidence="1">
    <location>
        <begin position="315"/>
        <end position="336"/>
    </location>
</feature>
<keyword evidence="1" id="KW-0812">Transmembrane</keyword>
<dbReference type="AlphaFoldDB" id="A0A8I2C2G8"/>
<dbReference type="Proteomes" id="UP000673383">
    <property type="component" value="Unassembled WGS sequence"/>
</dbReference>
<feature type="transmembrane region" description="Helical" evidence="1">
    <location>
        <begin position="186"/>
        <end position="205"/>
    </location>
</feature>